<dbReference type="EMBL" id="PRKZ01000002">
    <property type="protein sequence ID" value="RAW51282.1"/>
    <property type="molecule type" value="Genomic_DNA"/>
</dbReference>
<dbReference type="PROSITE" id="PS51257">
    <property type="entry name" value="PROKAR_LIPOPROTEIN"/>
    <property type="match status" value="1"/>
</dbReference>
<name>A0A329TP33_9FIRM</name>
<dbReference type="RefSeq" id="WP_112115151.1">
    <property type="nucleotide sequence ID" value="NZ_PRKZ01000002.1"/>
</dbReference>
<dbReference type="InterPro" id="IPR015943">
    <property type="entry name" value="WD40/YVTN_repeat-like_dom_sf"/>
</dbReference>
<gene>
    <name evidence="3" type="ORF">C4N25_04625</name>
</gene>
<dbReference type="Pfam" id="PF16465">
    <property type="entry name" value="DUF5046"/>
    <property type="match status" value="1"/>
</dbReference>
<dbReference type="InterPro" id="IPR032491">
    <property type="entry name" value="DUF5046"/>
</dbReference>
<evidence type="ECO:0000313" key="3">
    <source>
        <dbReference type="EMBL" id="RAW51282.1"/>
    </source>
</evidence>
<keyword evidence="1" id="KW-0732">Signal</keyword>
<dbReference type="Gene3D" id="2.130.10.10">
    <property type="entry name" value="YVTN repeat-like/Quinoprotein amine dehydrogenase"/>
    <property type="match status" value="1"/>
</dbReference>
<reference evidence="3 4" key="1">
    <citation type="submission" date="2018-02" db="EMBL/GenBank/DDBJ databases">
        <title>Complete genome sequencing of Faecalibacterium prausnitzii strains isolated from the human gut.</title>
        <authorList>
            <person name="Fitzgerald B.C."/>
            <person name="Shkoporov A.N."/>
            <person name="Ross P.R."/>
            <person name="Hill C."/>
        </authorList>
    </citation>
    <scope>NUCLEOTIDE SEQUENCE [LARGE SCALE GENOMIC DNA]</scope>
    <source>
        <strain evidence="3 4">APC942/8-14-2</strain>
    </source>
</reference>
<feature type="domain" description="DUF5046" evidence="2">
    <location>
        <begin position="264"/>
        <end position="527"/>
    </location>
</feature>
<comment type="caution">
    <text evidence="3">The sequence shown here is derived from an EMBL/GenBank/DDBJ whole genome shotgun (WGS) entry which is preliminary data.</text>
</comment>
<protein>
    <submittedName>
        <fullName evidence="3">DUF5046 domain-containing protein</fullName>
    </submittedName>
</protein>
<feature type="chain" id="PRO_5016279776" evidence="1">
    <location>
        <begin position="31"/>
        <end position="535"/>
    </location>
</feature>
<accession>A0A329TP33</accession>
<dbReference type="Proteomes" id="UP000251634">
    <property type="component" value="Unassembled WGS sequence"/>
</dbReference>
<evidence type="ECO:0000259" key="2">
    <source>
        <dbReference type="Pfam" id="PF16465"/>
    </source>
</evidence>
<evidence type="ECO:0000256" key="1">
    <source>
        <dbReference type="SAM" id="SignalP"/>
    </source>
</evidence>
<proteinExistence type="predicted"/>
<dbReference type="AlphaFoldDB" id="A0A329TP33"/>
<dbReference type="SUPFAM" id="SSF50969">
    <property type="entry name" value="YVTN repeat-like/Quinoprotein amine dehydrogenase"/>
    <property type="match status" value="1"/>
</dbReference>
<dbReference type="InterPro" id="IPR011044">
    <property type="entry name" value="Quino_amine_DH_bsu"/>
</dbReference>
<organism evidence="3 4">
    <name type="scientific">Faecalibacterium prausnitzii</name>
    <dbReference type="NCBI Taxonomy" id="853"/>
    <lineage>
        <taxon>Bacteria</taxon>
        <taxon>Bacillati</taxon>
        <taxon>Bacillota</taxon>
        <taxon>Clostridia</taxon>
        <taxon>Eubacteriales</taxon>
        <taxon>Oscillospiraceae</taxon>
        <taxon>Faecalibacterium</taxon>
    </lineage>
</organism>
<sequence>MKTTLFRFGRTAACLTLAVALLTGCSLLPAASPRKDPIPVEQPSDASAALDDGKLRILYDSNGSTVLCGSKVLHEGRGDETVALVYDPAESDIPYYWVAWSDNSSPSGRRSALYDKTGAEVLTFEQDHSVTLSGNYLVLNQTDALEFSCDHAVQPGDCQVIDLTTRQEIPSPDTAYQCVVSNDLFAFTCYERPETLADGEYDENMYQHVRMVLQDREGNPLREEDRCTATSLSTQNNTSGIPSDWILLDFYTDGYLSQSSTLSNTVTGEELDGFDQVCGNGTASFRTEDGQYQLIDLASTEQSEVLATFDRSVLYDAPGAVVCWNAGNDYRYQFHDLTTGEMKPVYNVDADDKTLAVYATDGTLRVYDRTTGAILTDVNVDSVENQDSAQVWAVGEGYALVMLYPAGDHSKPTIRLYDAQGLVRQLTISASTPDGYYYFAPLTTTDGHAYFRYGYAGPNGKTLYDVLDENGNAVLKGLALCYSYYGGNGLNDLPAGAFMARKGFYYGWMTPDGQWLYCRSIFASSTDEHGYGDLI</sequence>
<dbReference type="SUPFAM" id="SSF69304">
    <property type="entry name" value="Tricorn protease N-terminal domain"/>
    <property type="match status" value="1"/>
</dbReference>
<feature type="signal peptide" evidence="1">
    <location>
        <begin position="1"/>
        <end position="30"/>
    </location>
</feature>
<evidence type="ECO:0000313" key="4">
    <source>
        <dbReference type="Proteomes" id="UP000251634"/>
    </source>
</evidence>